<accession>A0ABN4B0M1</accession>
<proteinExistence type="predicted"/>
<organism evidence="1 2">
    <name type="scientific">Candidatus Liberibacter asiaticus str. gxpsy</name>
    <dbReference type="NCBI Taxonomy" id="1174529"/>
    <lineage>
        <taxon>Bacteria</taxon>
        <taxon>Pseudomonadati</taxon>
        <taxon>Pseudomonadota</taxon>
        <taxon>Alphaproteobacteria</taxon>
        <taxon>Hyphomicrobiales</taxon>
        <taxon>Rhizobiaceae</taxon>
        <taxon>Liberibacter</taxon>
    </lineage>
</organism>
<evidence type="ECO:0000313" key="1">
    <source>
        <dbReference type="EMBL" id="AGH16920.1"/>
    </source>
</evidence>
<dbReference type="EMBL" id="CP004005">
    <property type="protein sequence ID" value="AGH16920.1"/>
    <property type="molecule type" value="Genomic_DNA"/>
</dbReference>
<sequence>MVLDNQKSAKALHERWSQGKFNYDQDRIDIIRIASSLLEIQINTKMELTELEKSLSIVLHEKKENF</sequence>
<name>A0ABN4B0M1_LIBAS</name>
<dbReference type="Proteomes" id="UP000011820">
    <property type="component" value="Chromosome"/>
</dbReference>
<protein>
    <submittedName>
        <fullName evidence="1">Uncharacterized protein</fullName>
    </submittedName>
</protein>
<gene>
    <name evidence="1" type="ORF">WSI_02750</name>
</gene>
<keyword evidence="2" id="KW-1185">Reference proteome</keyword>
<evidence type="ECO:0000313" key="2">
    <source>
        <dbReference type="Proteomes" id="UP000011820"/>
    </source>
</evidence>
<reference evidence="1 2" key="1">
    <citation type="journal article" date="2013" name="Genome Announc.">
        <title>Complete Genome Sequence of a Chinese Strain of 'Candidatus Liberibacter asiaticus'.</title>
        <authorList>
            <person name="Lin H."/>
            <person name="Han C.S."/>
            <person name="Liu B."/>
            <person name="Lou B."/>
            <person name="Bai X."/>
            <person name="Deng C."/>
            <person name="Civerolo E.L."/>
            <person name="Gupta G."/>
        </authorList>
    </citation>
    <scope>NUCLEOTIDE SEQUENCE [LARGE SCALE GENOMIC DNA]</scope>
    <source>
        <strain evidence="2">gxpsy</strain>
    </source>
</reference>